<dbReference type="EMBL" id="VJZT01000003">
    <property type="protein sequence ID" value="TRX41510.1"/>
    <property type="molecule type" value="Genomic_DNA"/>
</dbReference>
<accession>A0A553E933</accession>
<feature type="transmembrane region" description="Helical" evidence="1">
    <location>
        <begin position="54"/>
        <end position="70"/>
    </location>
</feature>
<feature type="transmembrane region" description="Helical" evidence="1">
    <location>
        <begin position="24"/>
        <end position="42"/>
    </location>
</feature>
<comment type="caution">
    <text evidence="2">The sequence shown here is derived from an EMBL/GenBank/DDBJ whole genome shotgun (WGS) entry which is preliminary data.</text>
</comment>
<keyword evidence="3" id="KW-1185">Reference proteome</keyword>
<reference evidence="2 3" key="1">
    <citation type="submission" date="2019-07" db="EMBL/GenBank/DDBJ databases">
        <title>Novel species of Flavobacterium.</title>
        <authorList>
            <person name="Liu Q."/>
            <person name="Xin Y.-H."/>
        </authorList>
    </citation>
    <scope>NUCLEOTIDE SEQUENCE [LARGE SCALE GENOMIC DNA]</scope>
    <source>
        <strain evidence="2 3">LB1R34</strain>
    </source>
</reference>
<organism evidence="2 3">
    <name type="scientific">Flavobacterium restrictum</name>
    <dbReference type="NCBI Taxonomy" id="2594428"/>
    <lineage>
        <taxon>Bacteria</taxon>
        <taxon>Pseudomonadati</taxon>
        <taxon>Bacteroidota</taxon>
        <taxon>Flavobacteriia</taxon>
        <taxon>Flavobacteriales</taxon>
        <taxon>Flavobacteriaceae</taxon>
        <taxon>Flavobacterium</taxon>
    </lineage>
</organism>
<proteinExistence type="predicted"/>
<dbReference type="AlphaFoldDB" id="A0A553E933"/>
<sequence length="143" mass="16306">MKKTAKLSPDDILFLEKKAQKKQYTYCLFFAGLFFLVPTLVFFSCENGFCETTLVLFVVNSLFFILGYHYRIGFKNIQKDLENGFKEITVDVIAEIYTLLDIGYKVDAKSYVITGGTLFNIGEKVKTESTPLSKIGLRLEKIV</sequence>
<protein>
    <submittedName>
        <fullName evidence="2">Uncharacterized protein</fullName>
    </submittedName>
</protein>
<name>A0A553E933_9FLAO</name>
<keyword evidence="1" id="KW-0472">Membrane</keyword>
<keyword evidence="1" id="KW-1133">Transmembrane helix</keyword>
<dbReference type="RefSeq" id="WP_144255696.1">
    <property type="nucleotide sequence ID" value="NZ_VJZT01000003.1"/>
</dbReference>
<evidence type="ECO:0000256" key="1">
    <source>
        <dbReference type="SAM" id="Phobius"/>
    </source>
</evidence>
<dbReference type="Proteomes" id="UP000316371">
    <property type="component" value="Unassembled WGS sequence"/>
</dbReference>
<evidence type="ECO:0000313" key="3">
    <source>
        <dbReference type="Proteomes" id="UP000316371"/>
    </source>
</evidence>
<evidence type="ECO:0000313" key="2">
    <source>
        <dbReference type="EMBL" id="TRX41510.1"/>
    </source>
</evidence>
<keyword evidence="1" id="KW-0812">Transmembrane</keyword>
<gene>
    <name evidence="2" type="ORF">FNW21_05280</name>
</gene>